<organism evidence="1">
    <name type="scientific">marine sediment metagenome</name>
    <dbReference type="NCBI Taxonomy" id="412755"/>
    <lineage>
        <taxon>unclassified sequences</taxon>
        <taxon>metagenomes</taxon>
        <taxon>ecological metagenomes</taxon>
    </lineage>
</organism>
<dbReference type="AlphaFoldDB" id="A0A0F9XJP5"/>
<accession>A0A0F9XJP5</accession>
<protein>
    <submittedName>
        <fullName evidence="1">Uncharacterized protein</fullName>
    </submittedName>
</protein>
<name>A0A0F9XJP5_9ZZZZ</name>
<dbReference type="InterPro" id="IPR021241">
    <property type="entry name" value="CsiV"/>
</dbReference>
<proteinExistence type="predicted"/>
<comment type="caution">
    <text evidence="1">The sequence shown here is derived from an EMBL/GenBank/DDBJ whole genome shotgun (WGS) entry which is preliminary data.</text>
</comment>
<dbReference type="Pfam" id="PF10972">
    <property type="entry name" value="CsiV"/>
    <property type="match status" value="1"/>
</dbReference>
<reference evidence="1" key="1">
    <citation type="journal article" date="2015" name="Nature">
        <title>Complex archaea that bridge the gap between prokaryotes and eukaryotes.</title>
        <authorList>
            <person name="Spang A."/>
            <person name="Saw J.H."/>
            <person name="Jorgensen S.L."/>
            <person name="Zaremba-Niedzwiedzka K."/>
            <person name="Martijn J."/>
            <person name="Lind A.E."/>
            <person name="van Eijk R."/>
            <person name="Schleper C."/>
            <person name="Guy L."/>
            <person name="Ettema T.J."/>
        </authorList>
    </citation>
    <scope>NUCLEOTIDE SEQUENCE</scope>
</reference>
<dbReference type="EMBL" id="LAZR01000046">
    <property type="protein sequence ID" value="KKN99511.1"/>
    <property type="molecule type" value="Genomic_DNA"/>
</dbReference>
<sequence length="188" mass="20967">MKHLCKKLGLVLLASLASTLALAQSADEYLVEVVFFGQPSAPIVAGTPPDLDWANNAIKLDETTRSDVRAIDPTRFQLDQDARKLEQKGYQIYLHQAWSQPLDNNLDVALSKGQADNGIFPVQGLVNLSQDKLMEIAVSFWRNRSASEVQMSGASIVSENLHQRRALRLNETHYLDHQSLGMLVRVSR</sequence>
<evidence type="ECO:0000313" key="1">
    <source>
        <dbReference type="EMBL" id="KKN99511.1"/>
    </source>
</evidence>
<gene>
    <name evidence="1" type="ORF">LCGC14_0136020</name>
</gene>